<dbReference type="EMBL" id="KL367585">
    <property type="protein sequence ID" value="KFD62883.1"/>
    <property type="molecule type" value="Genomic_DNA"/>
</dbReference>
<dbReference type="InterPro" id="IPR012337">
    <property type="entry name" value="RNaseH-like_sf"/>
</dbReference>
<dbReference type="Gene3D" id="3.10.10.10">
    <property type="entry name" value="HIV Type 1 Reverse Transcriptase, subunit A, domain 1"/>
    <property type="match status" value="1"/>
</dbReference>
<dbReference type="InterPro" id="IPR043502">
    <property type="entry name" value="DNA/RNA_pol_sf"/>
</dbReference>
<dbReference type="SUPFAM" id="SSF56672">
    <property type="entry name" value="DNA/RNA polymerases"/>
    <property type="match status" value="1"/>
</dbReference>
<dbReference type="InterPro" id="IPR008042">
    <property type="entry name" value="Retrotrans_Pao"/>
</dbReference>
<dbReference type="InterPro" id="IPR043128">
    <property type="entry name" value="Rev_trsase/Diguanyl_cyclase"/>
</dbReference>
<evidence type="ECO:0000259" key="2">
    <source>
        <dbReference type="Pfam" id="PF17921"/>
    </source>
</evidence>
<dbReference type="Gene3D" id="3.30.70.270">
    <property type="match status" value="1"/>
</dbReference>
<protein>
    <submittedName>
        <fullName evidence="3">Uncharacterized protein</fullName>
    </submittedName>
</protein>
<name>A0A085N087_9BILA</name>
<dbReference type="InterPro" id="IPR036397">
    <property type="entry name" value="RNaseH_sf"/>
</dbReference>
<dbReference type="Gene3D" id="3.30.420.10">
    <property type="entry name" value="Ribonuclease H-like superfamily/Ribonuclease H"/>
    <property type="match status" value="1"/>
</dbReference>
<dbReference type="SUPFAM" id="SSF53098">
    <property type="entry name" value="Ribonuclease H-like"/>
    <property type="match status" value="1"/>
</dbReference>
<dbReference type="InterPro" id="IPR005312">
    <property type="entry name" value="DUF1759"/>
</dbReference>
<dbReference type="Pfam" id="PF17921">
    <property type="entry name" value="Integrase_H2C2"/>
    <property type="match status" value="1"/>
</dbReference>
<gene>
    <name evidence="3" type="ORF">M514_24923</name>
</gene>
<dbReference type="GO" id="GO:0042575">
    <property type="term" value="C:DNA polymerase complex"/>
    <property type="evidence" value="ECO:0007669"/>
    <property type="project" value="UniProtKB-ARBA"/>
</dbReference>
<dbReference type="Pfam" id="PF03564">
    <property type="entry name" value="DUF1759"/>
    <property type="match status" value="1"/>
</dbReference>
<feature type="domain" description="Integrase zinc-binding" evidence="2">
    <location>
        <begin position="1357"/>
        <end position="1411"/>
    </location>
</feature>
<dbReference type="InterPro" id="IPR000477">
    <property type="entry name" value="RT_dom"/>
</dbReference>
<reference evidence="3" key="1">
    <citation type="journal article" date="2014" name="Nat. Genet.">
        <title>Genome and transcriptome of the porcine whipworm Trichuris suis.</title>
        <authorList>
            <person name="Jex A.R."/>
            <person name="Nejsum P."/>
            <person name="Schwarz E.M."/>
            <person name="Hu L."/>
            <person name="Young N.D."/>
            <person name="Hall R.S."/>
            <person name="Korhonen P.K."/>
            <person name="Liao S."/>
            <person name="Thamsborg S."/>
            <person name="Xia J."/>
            <person name="Xu P."/>
            <person name="Wang S."/>
            <person name="Scheerlinck J.P."/>
            <person name="Hofmann A."/>
            <person name="Sternberg P.W."/>
            <person name="Wang J."/>
            <person name="Gasser R.B."/>
        </authorList>
    </citation>
    <scope>NUCLEOTIDE SEQUENCE [LARGE SCALE GENOMIC DNA]</scope>
    <source>
        <strain evidence="3">DCEP-RM93F</strain>
    </source>
</reference>
<feature type="domain" description="Reverse transcriptase" evidence="1">
    <location>
        <begin position="815"/>
        <end position="934"/>
    </location>
</feature>
<dbReference type="CDD" id="cd01644">
    <property type="entry name" value="RT_pepA17"/>
    <property type="match status" value="1"/>
</dbReference>
<dbReference type="PANTHER" id="PTHR47331">
    <property type="entry name" value="PHD-TYPE DOMAIN-CONTAINING PROTEIN"/>
    <property type="match status" value="1"/>
</dbReference>
<dbReference type="Gene3D" id="1.10.340.70">
    <property type="match status" value="1"/>
</dbReference>
<dbReference type="InterPro" id="IPR041588">
    <property type="entry name" value="Integrase_H2C2"/>
</dbReference>
<dbReference type="Pfam" id="PF00078">
    <property type="entry name" value="RVT_1"/>
    <property type="match status" value="1"/>
</dbReference>
<dbReference type="GO" id="GO:0003676">
    <property type="term" value="F:nucleic acid binding"/>
    <property type="evidence" value="ECO:0007669"/>
    <property type="project" value="InterPro"/>
</dbReference>
<organism evidence="3">
    <name type="scientific">Trichuris suis</name>
    <name type="common">pig whipworm</name>
    <dbReference type="NCBI Taxonomy" id="68888"/>
    <lineage>
        <taxon>Eukaryota</taxon>
        <taxon>Metazoa</taxon>
        <taxon>Ecdysozoa</taxon>
        <taxon>Nematoda</taxon>
        <taxon>Enoplea</taxon>
        <taxon>Dorylaimia</taxon>
        <taxon>Trichinellida</taxon>
        <taxon>Trichuridae</taxon>
        <taxon>Trichuris</taxon>
    </lineage>
</organism>
<proteinExistence type="predicted"/>
<evidence type="ECO:0000259" key="1">
    <source>
        <dbReference type="Pfam" id="PF00078"/>
    </source>
</evidence>
<evidence type="ECO:0000313" key="3">
    <source>
        <dbReference type="EMBL" id="KFD62883.1"/>
    </source>
</evidence>
<accession>A0A085N087</accession>
<dbReference type="GO" id="GO:0006259">
    <property type="term" value="P:DNA metabolic process"/>
    <property type="evidence" value="ECO:0007669"/>
    <property type="project" value="UniProtKB-ARBA"/>
</dbReference>
<dbReference type="PANTHER" id="PTHR47331:SF1">
    <property type="entry name" value="GAG-LIKE PROTEIN"/>
    <property type="match status" value="1"/>
</dbReference>
<dbReference type="Proteomes" id="UP000030758">
    <property type="component" value="Unassembled WGS sequence"/>
</dbReference>
<dbReference type="Pfam" id="PF05380">
    <property type="entry name" value="Peptidase_A17"/>
    <property type="match status" value="1"/>
</dbReference>
<sequence>MPDNNSPEEKATTLRSGRRLGTRLRLRGCGRAPPEREHRAVSRQARPSAAQEIALAATNAIAAQMTGIFESFLGQLRNELQQLKTNGELHSFSLPETVEVESALSKQADRTINENLTMPTGSPHNDKKGPALTSENMCRDQIMAPPFNRADGWIDNFIADPRRWDQFIGSFKALVHDVIRSDAQRIAILRQLLTPRLRASIAPLFYGPNLYSQALADLRRLFGNPNLIIDAYIKNLLDIPPMKSNEGSDVDKFFYEIHGAVNTLRVYGADADLSSRTTLQAVVSKMNRRMQFMWARRLYELRPRPANLRDLDEWLEEIVTIQSNVQSDVRNLSDRQMKKVKPRETRRVLNTVIVERSPEECPLCKNNHNLDECSMFLSASAQERAETLKQHERCFACFKPNHQARICKRRNACNVDGCPLKHHPLLHGASRVFAARCRETTQRTVNVNNSSIKSSTTDVLLSVVRARLVTKDNISMEVSVLLDPGSEATIIRKDVAHSAGLNGPTQDIRMGTFHGNDPLMRCNRVNFKLQSLDGKFKFEVNDALTVPTLNVAHRQINFASLKQKWPHLQEIDSRIIRSNDVAVLVGMDVVEAHEQYRILKPPKGITAPRAVLTPFGWAVIGRLPANDHLSDQLPRSTQVFSVTRNSQDDDLITLVKNQWSLESLGIRNIERTRLSPEHERALSILSPSTRKTNGHYECGMLWKDAKPLVQDSLRTAQARFAGLERRFHRDLEFSCEYAKVITEYISAGHATSVRSTSPDRDYWYLLHQAVKSPYKPGKLRVVFDASARTNGVSLNDMLLTGPHMLTDLFGLLVRFRKYPVAVSADIAKMFHQVRVPERDQSMLRFLWRQPGSNEPLRQLQMTVHIFGAICSPAVCTYVLRKSAEDHKEQFPHVWRKVTSNFYVDNYLDSFASANEATSSCQQLTQLLSRGGFHLTKWISSSRSVLKTVNPKERAQPDLDIDMDPLPTERTLGLLWNSNDDSFRFQLGRIPTTYTKREMLRTVSRIFDPMGFISPTTLHAKCILRQTWLLQIDWDDPLPEKVKSAWDEWINELPLIESLIIPRSLTSFEPPNSVQMHLFSDASETGYGCVAYLRKLEKNGNITVSFVCSKARVAPLRYLTVPGLELQAALISSRLGSTLQNELRIKVTGHYACLCGPSRSVLLFHTNASGPDSQTVLHWLNSSGKRYSSYVANRVAEIMETTNATQRCYVPTRENPADDCSRGLSPSKISLKERWFAGQAFLFEEESAWPKWPQLSIKHPVSGIEAPRWLEAMKEEMESLREHNVDRALRACVSVAQHEGFEEEVACLFLNKPLKTQSNLLPLSPFIDNSGLMRVQGRVDKADIPYEARHPIILPPKHPLTKTIIEDMHRTLRHGSVDLILCELRQRYWLPKYRQRVKSVVYECVYCKKWRSKPSTPFMAQLPTERLQAFQPPFSCVGIDYFGPLTVLVRRSHEKRYGCLFTCMSTRAVHLEISFSLDTDSFLMAFRRFVDRRGTPAVAYSDNRTNFVAAERELRTCLQSWNQSKISEVLAQRRIRWSFSPLRHRISAEPGNDWFALQR</sequence>